<dbReference type="PANTHER" id="PTHR46623">
    <property type="entry name" value="CARBOXYMETHYLENEBUTENOLIDASE-RELATED"/>
    <property type="match status" value="1"/>
</dbReference>
<dbReference type="Proteomes" id="UP000465304">
    <property type="component" value="Unassembled WGS sequence"/>
</dbReference>
<dbReference type="GO" id="GO:0016787">
    <property type="term" value="F:hydrolase activity"/>
    <property type="evidence" value="ECO:0007669"/>
    <property type="project" value="InterPro"/>
</dbReference>
<dbReference type="PANTHER" id="PTHR46623:SF6">
    <property type="entry name" value="ALPHA_BETA-HYDROLASES SUPERFAMILY PROTEIN"/>
    <property type="match status" value="1"/>
</dbReference>
<gene>
    <name evidence="2" type="ORF">MHIP_08370</name>
</gene>
<protein>
    <submittedName>
        <fullName evidence="2">Carboxymethylenebutenolidase</fullName>
    </submittedName>
</protein>
<name>A0A7I9ZHE7_9MYCO</name>
<comment type="caution">
    <text evidence="2">The sequence shown here is derived from an EMBL/GenBank/DDBJ whole genome shotgun (WGS) entry which is preliminary data.</text>
</comment>
<dbReference type="InterPro" id="IPR051049">
    <property type="entry name" value="Dienelactone_hydrolase-like"/>
</dbReference>
<dbReference type="InterPro" id="IPR002925">
    <property type="entry name" value="Dienelactn_hydro"/>
</dbReference>
<evidence type="ECO:0000313" key="2">
    <source>
        <dbReference type="EMBL" id="GFH00354.1"/>
    </source>
</evidence>
<feature type="domain" description="Dienelactone hydrolase" evidence="1">
    <location>
        <begin position="13"/>
        <end position="233"/>
    </location>
</feature>
<evidence type="ECO:0000313" key="3">
    <source>
        <dbReference type="Proteomes" id="UP000465304"/>
    </source>
</evidence>
<dbReference type="InterPro" id="IPR029058">
    <property type="entry name" value="AB_hydrolase_fold"/>
</dbReference>
<dbReference type="EMBL" id="BLLB01000002">
    <property type="protein sequence ID" value="GFH00354.1"/>
    <property type="molecule type" value="Genomic_DNA"/>
</dbReference>
<proteinExistence type="predicted"/>
<organism evidence="2 3">
    <name type="scientific">Mycolicibacterium hippocampi</name>
    <dbReference type="NCBI Taxonomy" id="659824"/>
    <lineage>
        <taxon>Bacteria</taxon>
        <taxon>Bacillati</taxon>
        <taxon>Actinomycetota</taxon>
        <taxon>Actinomycetes</taxon>
        <taxon>Mycobacteriales</taxon>
        <taxon>Mycobacteriaceae</taxon>
        <taxon>Mycolicibacterium</taxon>
    </lineage>
</organism>
<accession>A0A7I9ZHE7</accession>
<dbReference type="RefSeq" id="WP_163887358.1">
    <property type="nucleotide sequence ID" value="NZ_BLLB01000002.1"/>
</dbReference>
<dbReference type="Gene3D" id="3.40.50.1820">
    <property type="entry name" value="alpha/beta hydrolase"/>
    <property type="match status" value="1"/>
</dbReference>
<sequence>MPEITVAAADGDVRGYLATPDGEGPWPGVVVVQDVLGLTADLKRITDRFAAGGYLALAPALYDGRGPKITCMFSTIRAHFTGRGPAYGSLLAAREHLIADSRCTGRVGIAGFCMGAGYCLQLADTGLFGATAPNYALLPKDIDKLRQSCPVVASFGAKDPIVARDTAAKLEAVLADGGVPHDVKQYPDVGHSFMNEHPLPGPLRLVAGAIGMAHSAPEAEDAWHRILAFFGEHLAAPGRDPDS</sequence>
<reference evidence="2 3" key="1">
    <citation type="journal article" date="2019" name="Emerg. Microbes Infect.">
        <title>Comprehensive subspecies identification of 175 nontuberculous mycobacteria species based on 7547 genomic profiles.</title>
        <authorList>
            <person name="Matsumoto Y."/>
            <person name="Kinjo T."/>
            <person name="Motooka D."/>
            <person name="Nabeya D."/>
            <person name="Jung N."/>
            <person name="Uechi K."/>
            <person name="Horii T."/>
            <person name="Iida T."/>
            <person name="Fujita J."/>
            <person name="Nakamura S."/>
        </authorList>
    </citation>
    <scope>NUCLEOTIDE SEQUENCE [LARGE SCALE GENOMIC DNA]</scope>
    <source>
        <strain evidence="2 3">JCM 30996</strain>
    </source>
</reference>
<keyword evidence="3" id="KW-1185">Reference proteome</keyword>
<dbReference type="SUPFAM" id="SSF53474">
    <property type="entry name" value="alpha/beta-Hydrolases"/>
    <property type="match status" value="1"/>
</dbReference>
<dbReference type="AlphaFoldDB" id="A0A7I9ZHE7"/>
<evidence type="ECO:0000259" key="1">
    <source>
        <dbReference type="Pfam" id="PF01738"/>
    </source>
</evidence>
<dbReference type="Pfam" id="PF01738">
    <property type="entry name" value="DLH"/>
    <property type="match status" value="1"/>
</dbReference>